<organism evidence="2 3">
    <name type="scientific">Occultella glacieicola</name>
    <dbReference type="NCBI Taxonomy" id="2518684"/>
    <lineage>
        <taxon>Bacteria</taxon>
        <taxon>Bacillati</taxon>
        <taxon>Actinomycetota</taxon>
        <taxon>Actinomycetes</taxon>
        <taxon>Micrococcales</taxon>
        <taxon>Ruaniaceae</taxon>
        <taxon>Occultella</taxon>
    </lineage>
</organism>
<dbReference type="Proteomes" id="UP000504882">
    <property type="component" value="Unassembled WGS sequence"/>
</dbReference>
<feature type="domain" description="Helix-turn-helix" evidence="1">
    <location>
        <begin position="5"/>
        <end position="55"/>
    </location>
</feature>
<protein>
    <submittedName>
        <fullName evidence="2">DNA-binding protein</fullName>
    </submittedName>
</protein>
<dbReference type="RefSeq" id="WP_133107013.1">
    <property type="nucleotide sequence ID" value="NZ_SMNA01000003.1"/>
</dbReference>
<sequence>MEPRFLSLADVTEVLKITMSQARALVRSGELKAIQIGGKGTWRIENSELEAYIARMYRRAQERITHGEGVLDDLDDAAARTDD</sequence>
<dbReference type="InterPro" id="IPR041657">
    <property type="entry name" value="HTH_17"/>
</dbReference>
<evidence type="ECO:0000259" key="1">
    <source>
        <dbReference type="Pfam" id="PF12728"/>
    </source>
</evidence>
<dbReference type="EMBL" id="SMNA01000003">
    <property type="protein sequence ID" value="TDE96083.1"/>
    <property type="molecule type" value="Genomic_DNA"/>
</dbReference>
<reference evidence="2 3" key="1">
    <citation type="submission" date="2019-03" db="EMBL/GenBank/DDBJ databases">
        <title>Genomic features of bacteria from cold environments.</title>
        <authorList>
            <person name="Shen L."/>
        </authorList>
    </citation>
    <scope>NUCLEOTIDE SEQUENCE [LARGE SCALE GENOMIC DNA]</scope>
    <source>
        <strain evidence="3">T3246-1</strain>
    </source>
</reference>
<evidence type="ECO:0000313" key="2">
    <source>
        <dbReference type="EMBL" id="TDE96083.1"/>
    </source>
</evidence>
<keyword evidence="2" id="KW-0238">DNA-binding</keyword>
<evidence type="ECO:0000313" key="3">
    <source>
        <dbReference type="Proteomes" id="UP000504882"/>
    </source>
</evidence>
<comment type="caution">
    <text evidence="2">The sequence shown here is derived from an EMBL/GenBank/DDBJ whole genome shotgun (WGS) entry which is preliminary data.</text>
</comment>
<dbReference type="Pfam" id="PF12728">
    <property type="entry name" value="HTH_17"/>
    <property type="match status" value="1"/>
</dbReference>
<dbReference type="GO" id="GO:0003677">
    <property type="term" value="F:DNA binding"/>
    <property type="evidence" value="ECO:0007669"/>
    <property type="project" value="UniProtKB-KW"/>
</dbReference>
<proteinExistence type="predicted"/>
<accession>A0ABY2E663</accession>
<keyword evidence="3" id="KW-1185">Reference proteome</keyword>
<name>A0ABY2E663_9MICO</name>
<gene>
    <name evidence="2" type="ORF">EXU48_07555</name>
</gene>